<evidence type="ECO:0000313" key="2">
    <source>
        <dbReference type="EMBL" id="KMU72960.1"/>
    </source>
</evidence>
<reference evidence="3" key="1">
    <citation type="journal article" date="2010" name="Genome Res.">
        <title>Population genomic sequencing of Coccidioides fungi reveals recent hybridization and transposon control.</title>
        <authorList>
            <person name="Neafsey D.E."/>
            <person name="Barker B.M."/>
            <person name="Sharpton T.J."/>
            <person name="Stajich J.E."/>
            <person name="Park D.J."/>
            <person name="Whiston E."/>
            <person name="Hung C.-Y."/>
            <person name="McMahan C."/>
            <person name="White J."/>
            <person name="Sykes S."/>
            <person name="Heiman D."/>
            <person name="Young S."/>
            <person name="Zeng Q."/>
            <person name="Abouelleil A."/>
            <person name="Aftuck L."/>
            <person name="Bessette D."/>
            <person name="Brown A."/>
            <person name="FitzGerald M."/>
            <person name="Lui A."/>
            <person name="Macdonald J.P."/>
            <person name="Priest M."/>
            <person name="Orbach M.J."/>
            <person name="Galgiani J.N."/>
            <person name="Kirkland T.N."/>
            <person name="Cole G.T."/>
            <person name="Birren B.W."/>
            <person name="Henn M.R."/>
            <person name="Taylor J.W."/>
            <person name="Rounsley S.D."/>
        </authorList>
    </citation>
    <scope>NUCLEOTIDE SEQUENCE [LARGE SCALE GENOMIC DNA]</scope>
    <source>
        <strain evidence="3">RMSCC 3703</strain>
    </source>
</reference>
<proteinExistence type="predicted"/>
<organism evidence="2 3">
    <name type="scientific">Coccidioides immitis RMSCC 3703</name>
    <dbReference type="NCBI Taxonomy" id="454286"/>
    <lineage>
        <taxon>Eukaryota</taxon>
        <taxon>Fungi</taxon>
        <taxon>Dikarya</taxon>
        <taxon>Ascomycota</taxon>
        <taxon>Pezizomycotina</taxon>
        <taxon>Eurotiomycetes</taxon>
        <taxon>Eurotiomycetidae</taxon>
        <taxon>Onygenales</taxon>
        <taxon>Onygenaceae</taxon>
        <taxon>Coccidioides</taxon>
    </lineage>
</organism>
<dbReference type="Proteomes" id="UP000054559">
    <property type="component" value="Unassembled WGS sequence"/>
</dbReference>
<gene>
    <name evidence="2" type="ORF">CISG_09924</name>
</gene>
<protein>
    <submittedName>
        <fullName evidence="2">Uncharacterized protein</fullName>
    </submittedName>
</protein>
<dbReference type="AlphaFoldDB" id="A0A0J8QKK6"/>
<accession>A0A0J8QKK6</accession>
<dbReference type="EMBL" id="DS268231">
    <property type="protein sequence ID" value="KMU72960.1"/>
    <property type="molecule type" value="Genomic_DNA"/>
</dbReference>
<feature type="region of interest" description="Disordered" evidence="1">
    <location>
        <begin position="63"/>
        <end position="105"/>
    </location>
</feature>
<sequence length="105" mass="11544">MTRLRVQFIPSSYTEDQGFLSLGHREPSSRSHRAVVSSHDRQWHVKVTFKGELLSQLTLTRPFSLPQGSAGKPTNSKGEGLRRRLTTTGGAPVVDASRTGGDQLQ</sequence>
<name>A0A0J8QKK6_COCIT</name>
<dbReference type="STRING" id="454286.A0A0J8QKK6"/>
<evidence type="ECO:0000256" key="1">
    <source>
        <dbReference type="SAM" id="MobiDB-lite"/>
    </source>
</evidence>
<evidence type="ECO:0000313" key="3">
    <source>
        <dbReference type="Proteomes" id="UP000054559"/>
    </source>
</evidence>